<name>A0A645HHN3_9ZZZZ</name>
<accession>A0A645HHN3</accession>
<reference evidence="1" key="1">
    <citation type="submission" date="2019-08" db="EMBL/GenBank/DDBJ databases">
        <authorList>
            <person name="Kucharzyk K."/>
            <person name="Murdoch R.W."/>
            <person name="Higgins S."/>
            <person name="Loffler F."/>
        </authorList>
    </citation>
    <scope>NUCLEOTIDE SEQUENCE</scope>
</reference>
<comment type="caution">
    <text evidence="1">The sequence shown here is derived from an EMBL/GenBank/DDBJ whole genome shotgun (WGS) entry which is preliminary data.</text>
</comment>
<dbReference type="EMBL" id="VSSQ01093852">
    <property type="protein sequence ID" value="MPN38548.1"/>
    <property type="molecule type" value="Genomic_DNA"/>
</dbReference>
<dbReference type="AlphaFoldDB" id="A0A645HHN3"/>
<sequence>MEEVLDADEGRLIELKDKFDKLVKEAGYPSAEIEPLYASNVYTSKDGSSKYVYTKQTADWGLDMPLEKYKKFILKEEDKLWKINIIIEDVISTDPESKHRKLREKVFTVHEGEKIEFINKIDIL</sequence>
<protein>
    <submittedName>
        <fullName evidence="1">Uncharacterized protein</fullName>
    </submittedName>
</protein>
<proteinExistence type="predicted"/>
<gene>
    <name evidence="1" type="ORF">SDC9_186072</name>
</gene>
<evidence type="ECO:0000313" key="1">
    <source>
        <dbReference type="EMBL" id="MPN38548.1"/>
    </source>
</evidence>
<organism evidence="1">
    <name type="scientific">bioreactor metagenome</name>
    <dbReference type="NCBI Taxonomy" id="1076179"/>
    <lineage>
        <taxon>unclassified sequences</taxon>
        <taxon>metagenomes</taxon>
        <taxon>ecological metagenomes</taxon>
    </lineage>
</organism>